<dbReference type="Gene3D" id="1.10.287.2900">
    <property type="match status" value="1"/>
</dbReference>
<evidence type="ECO:0000256" key="2">
    <source>
        <dbReference type="ARBA" id="ARBA00022448"/>
    </source>
</evidence>
<evidence type="ECO:0000256" key="1">
    <source>
        <dbReference type="ARBA" id="ARBA00004173"/>
    </source>
</evidence>
<proteinExistence type="predicted"/>
<evidence type="ECO:0000313" key="11">
    <source>
        <dbReference type="WBParaSite" id="jg26286"/>
    </source>
</evidence>
<dbReference type="WBParaSite" id="jg26286">
    <property type="protein sequence ID" value="jg26286"/>
    <property type="gene ID" value="jg26286"/>
</dbReference>
<evidence type="ECO:0000256" key="5">
    <source>
        <dbReference type="ARBA" id="ARBA00023010"/>
    </source>
</evidence>
<dbReference type="PANTHER" id="PTHR21622:SF0">
    <property type="entry name" value="COILED-COIL-HELIX-COILED-COIL-HELIX DOMAIN CONTAINING 4"/>
    <property type="match status" value="1"/>
</dbReference>
<keyword evidence="8" id="KW-0676">Redox-active center</keyword>
<evidence type="ECO:0000256" key="7">
    <source>
        <dbReference type="ARBA" id="ARBA00023157"/>
    </source>
</evidence>
<keyword evidence="2" id="KW-0813">Transport</keyword>
<evidence type="ECO:0000256" key="6">
    <source>
        <dbReference type="ARBA" id="ARBA00023128"/>
    </source>
</evidence>
<dbReference type="PANTHER" id="PTHR21622">
    <property type="entry name" value="COILED-COIL-HELIX-COILED-COIL-HELIX DOMAIN CONTAINING 4"/>
    <property type="match status" value="1"/>
</dbReference>
<dbReference type="GO" id="GO:0015035">
    <property type="term" value="F:protein-disulfide reductase activity"/>
    <property type="evidence" value="ECO:0007669"/>
    <property type="project" value="InterPro"/>
</dbReference>
<dbReference type="InterPro" id="IPR039289">
    <property type="entry name" value="CHCHD4"/>
</dbReference>
<dbReference type="Proteomes" id="UP000887574">
    <property type="component" value="Unplaced"/>
</dbReference>
<dbReference type="GO" id="GO:0045041">
    <property type="term" value="P:protein import into mitochondrial intermembrane space"/>
    <property type="evidence" value="ECO:0007669"/>
    <property type="project" value="InterPro"/>
</dbReference>
<keyword evidence="3" id="KW-0653">Protein transport</keyword>
<keyword evidence="4" id="KW-0560">Oxidoreductase</keyword>
<keyword evidence="7" id="KW-1015">Disulfide bond</keyword>
<protein>
    <submittedName>
        <fullName evidence="11">Uncharacterized protein</fullName>
    </submittedName>
</protein>
<feature type="compositionally biased region" description="Basic and acidic residues" evidence="9">
    <location>
        <begin position="140"/>
        <end position="162"/>
    </location>
</feature>
<sequence length="162" mass="18341">MILEVVKNLFSGDPGGLADSFKNYKERFLKRFGCSYSAPSEKSPSKTIIDASNSQDKLKHIVHFMSEKEFLQPIQDEYAKSLSQLPPEEIYDNYNPGPTKPDGSVNFECHCVAHLVGSPCGYYFRKAITCQKSSSDEEMEKEHTQCFRLRDDKDNSDAKPGE</sequence>
<accession>A0A915E452</accession>
<feature type="region of interest" description="Disordered" evidence="9">
    <location>
        <begin position="134"/>
        <end position="162"/>
    </location>
</feature>
<keyword evidence="6" id="KW-0496">Mitochondrion</keyword>
<dbReference type="AlphaFoldDB" id="A0A915E452"/>
<keyword evidence="5" id="KW-0811">Translocation</keyword>
<name>A0A915E452_9BILA</name>
<evidence type="ECO:0000256" key="3">
    <source>
        <dbReference type="ARBA" id="ARBA00022927"/>
    </source>
</evidence>
<reference evidence="11" key="1">
    <citation type="submission" date="2022-11" db="UniProtKB">
        <authorList>
            <consortium name="WormBaseParasite"/>
        </authorList>
    </citation>
    <scope>IDENTIFICATION</scope>
</reference>
<evidence type="ECO:0000313" key="10">
    <source>
        <dbReference type="Proteomes" id="UP000887574"/>
    </source>
</evidence>
<keyword evidence="10" id="KW-1185">Reference proteome</keyword>
<comment type="subcellular location">
    <subcellularLocation>
        <location evidence="1">Mitochondrion</location>
    </subcellularLocation>
</comment>
<organism evidence="10 11">
    <name type="scientific">Ditylenchus dipsaci</name>
    <dbReference type="NCBI Taxonomy" id="166011"/>
    <lineage>
        <taxon>Eukaryota</taxon>
        <taxon>Metazoa</taxon>
        <taxon>Ecdysozoa</taxon>
        <taxon>Nematoda</taxon>
        <taxon>Chromadorea</taxon>
        <taxon>Rhabditida</taxon>
        <taxon>Tylenchina</taxon>
        <taxon>Tylenchomorpha</taxon>
        <taxon>Sphaerularioidea</taxon>
        <taxon>Anguinidae</taxon>
        <taxon>Anguininae</taxon>
        <taxon>Ditylenchus</taxon>
    </lineage>
</organism>
<evidence type="ECO:0000256" key="9">
    <source>
        <dbReference type="SAM" id="MobiDB-lite"/>
    </source>
</evidence>
<evidence type="ECO:0000256" key="8">
    <source>
        <dbReference type="ARBA" id="ARBA00023284"/>
    </source>
</evidence>
<dbReference type="GO" id="GO:0005758">
    <property type="term" value="C:mitochondrial intermembrane space"/>
    <property type="evidence" value="ECO:0007669"/>
    <property type="project" value="TreeGrafter"/>
</dbReference>
<evidence type="ECO:0000256" key="4">
    <source>
        <dbReference type="ARBA" id="ARBA00023002"/>
    </source>
</evidence>